<gene>
    <name evidence="2" type="ORF">SAMN05880501_10765</name>
</gene>
<evidence type="ECO:0000256" key="1">
    <source>
        <dbReference type="SAM" id="MobiDB-lite"/>
    </source>
</evidence>
<sequence>MAIYTKEEKEKLIKKELSKLKRTYNNLPKNKQPIADKLIIELAFMAVTLDELKQEINETGVIDEMPQGSYSILREHPAVKTYNTTIQRYSTLYKQLSELYPKEEPTNNKSNDTPDPLQVFLEKHK</sequence>
<evidence type="ECO:0008006" key="4">
    <source>
        <dbReference type="Google" id="ProtNLM"/>
    </source>
</evidence>
<protein>
    <recommendedName>
        <fullName evidence="4">Phage terminase small subunit</fullName>
    </recommendedName>
</protein>
<organism evidence="2 3">
    <name type="scientific">Ureibacillus xyleni</name>
    <dbReference type="NCBI Taxonomy" id="614648"/>
    <lineage>
        <taxon>Bacteria</taxon>
        <taxon>Bacillati</taxon>
        <taxon>Bacillota</taxon>
        <taxon>Bacilli</taxon>
        <taxon>Bacillales</taxon>
        <taxon>Caryophanaceae</taxon>
        <taxon>Ureibacillus</taxon>
    </lineage>
</organism>
<dbReference type="RefSeq" id="WP_202615663.1">
    <property type="nucleotide sequence ID" value="NZ_OBMQ01000007.1"/>
</dbReference>
<keyword evidence="3" id="KW-1185">Reference proteome</keyword>
<evidence type="ECO:0000313" key="2">
    <source>
        <dbReference type="EMBL" id="SOC12865.1"/>
    </source>
</evidence>
<proteinExistence type="predicted"/>
<dbReference type="Proteomes" id="UP000219636">
    <property type="component" value="Unassembled WGS sequence"/>
</dbReference>
<feature type="region of interest" description="Disordered" evidence="1">
    <location>
        <begin position="100"/>
        <end position="125"/>
    </location>
</feature>
<dbReference type="AlphaFoldDB" id="A0A285SWY9"/>
<evidence type="ECO:0000313" key="3">
    <source>
        <dbReference type="Proteomes" id="UP000219636"/>
    </source>
</evidence>
<reference evidence="3" key="1">
    <citation type="submission" date="2017-08" db="EMBL/GenBank/DDBJ databases">
        <authorList>
            <person name="Varghese N."/>
            <person name="Submissions S."/>
        </authorList>
    </citation>
    <scope>NUCLEOTIDE SEQUENCE [LARGE SCALE GENOMIC DNA]</scope>
    <source>
        <strain evidence="3">JC22</strain>
    </source>
</reference>
<name>A0A285SWY9_9BACL</name>
<dbReference type="EMBL" id="OBMQ01000007">
    <property type="protein sequence ID" value="SOC12865.1"/>
    <property type="molecule type" value="Genomic_DNA"/>
</dbReference>
<accession>A0A285SWY9</accession>